<evidence type="ECO:0000313" key="5">
    <source>
        <dbReference type="EMBL" id="GGO98487.1"/>
    </source>
</evidence>
<dbReference type="AlphaFoldDB" id="A0A8H9LIW4"/>
<feature type="domain" description="Ig-like" evidence="3">
    <location>
        <begin position="281"/>
        <end position="405"/>
    </location>
</feature>
<dbReference type="InterPro" id="IPR003959">
    <property type="entry name" value="ATPase_AAA_core"/>
</dbReference>
<dbReference type="Pfam" id="PF13304">
    <property type="entry name" value="AAA_21"/>
    <property type="match status" value="1"/>
</dbReference>
<evidence type="ECO:0000259" key="4">
    <source>
        <dbReference type="PROSITE" id="PS50893"/>
    </source>
</evidence>
<proteinExistence type="predicted"/>
<dbReference type="CDD" id="cd00267">
    <property type="entry name" value="ABC_ATPase"/>
    <property type="match status" value="1"/>
</dbReference>
<reference evidence="5" key="2">
    <citation type="submission" date="2020-09" db="EMBL/GenBank/DDBJ databases">
        <authorList>
            <person name="Sun Q."/>
            <person name="Zhou Y."/>
        </authorList>
    </citation>
    <scope>NUCLEOTIDE SEQUENCE</scope>
    <source>
        <strain evidence="5">CGMCC 4.7372</strain>
    </source>
</reference>
<dbReference type="OrthoDB" id="3237462at2"/>
<protein>
    <recommendedName>
        <fullName evidence="7">AAA+ ATPase domain-containing protein</fullName>
    </recommendedName>
</protein>
<dbReference type="RefSeq" id="WP_080462594.1">
    <property type="nucleotide sequence ID" value="NZ_BMNJ01000004.1"/>
</dbReference>
<reference evidence="5" key="1">
    <citation type="journal article" date="2014" name="Int. J. Syst. Evol. Microbiol.">
        <title>Complete genome sequence of Corynebacterium casei LMG S-19264T (=DSM 44701T), isolated from a smear-ripened cheese.</title>
        <authorList>
            <consortium name="US DOE Joint Genome Institute (JGI-PGF)"/>
            <person name="Walter F."/>
            <person name="Albersmeier A."/>
            <person name="Kalinowski J."/>
            <person name="Ruckert C."/>
        </authorList>
    </citation>
    <scope>NUCLEOTIDE SEQUENCE</scope>
    <source>
        <strain evidence="5">CGMCC 4.7372</strain>
    </source>
</reference>
<dbReference type="PANTHER" id="PTHR43581">
    <property type="entry name" value="ATP/GTP PHOSPHATASE"/>
    <property type="match status" value="1"/>
</dbReference>
<dbReference type="InterPro" id="IPR051396">
    <property type="entry name" value="Bact_Antivir_Def_Nuclease"/>
</dbReference>
<dbReference type="PROSITE" id="PS50835">
    <property type="entry name" value="IG_LIKE"/>
    <property type="match status" value="1"/>
</dbReference>
<dbReference type="SMART" id="SM00382">
    <property type="entry name" value="AAA"/>
    <property type="match status" value="1"/>
</dbReference>
<dbReference type="Gene3D" id="3.40.50.300">
    <property type="entry name" value="P-loop containing nucleotide triphosphate hydrolases"/>
    <property type="match status" value="2"/>
</dbReference>
<keyword evidence="6" id="KW-1185">Reference proteome</keyword>
<evidence type="ECO:0000313" key="6">
    <source>
        <dbReference type="Proteomes" id="UP000614239"/>
    </source>
</evidence>
<dbReference type="Proteomes" id="UP000614239">
    <property type="component" value="Unassembled WGS sequence"/>
</dbReference>
<keyword evidence="1" id="KW-0547">Nucleotide-binding</keyword>
<comment type="caution">
    <text evidence="5">The sequence shown here is derived from an EMBL/GenBank/DDBJ whole genome shotgun (WGS) entry which is preliminary data.</text>
</comment>
<dbReference type="InterPro" id="IPR007110">
    <property type="entry name" value="Ig-like_dom"/>
</dbReference>
<dbReference type="EMBL" id="BMNJ01000004">
    <property type="protein sequence ID" value="GGO98487.1"/>
    <property type="molecule type" value="Genomic_DNA"/>
</dbReference>
<gene>
    <name evidence="5" type="ORF">GCM10011612_13500</name>
</gene>
<name>A0A8H9LIW4_9ACTO</name>
<feature type="domain" description="ABC transporter" evidence="4">
    <location>
        <begin position="72"/>
        <end position="357"/>
    </location>
</feature>
<evidence type="ECO:0000256" key="2">
    <source>
        <dbReference type="ARBA" id="ARBA00022840"/>
    </source>
</evidence>
<dbReference type="PANTHER" id="PTHR43581:SF2">
    <property type="entry name" value="EXCINUCLEASE ATPASE SUBUNIT"/>
    <property type="match status" value="1"/>
</dbReference>
<dbReference type="PROSITE" id="PS50893">
    <property type="entry name" value="ABC_TRANSPORTER_2"/>
    <property type="match status" value="1"/>
</dbReference>
<keyword evidence="2" id="KW-0067">ATP-binding</keyword>
<evidence type="ECO:0008006" key="7">
    <source>
        <dbReference type="Google" id="ProtNLM"/>
    </source>
</evidence>
<dbReference type="InterPro" id="IPR003439">
    <property type="entry name" value="ABC_transporter-like_ATP-bd"/>
</dbReference>
<dbReference type="GO" id="GO:0016887">
    <property type="term" value="F:ATP hydrolysis activity"/>
    <property type="evidence" value="ECO:0007669"/>
    <property type="project" value="InterPro"/>
</dbReference>
<sequence>MSESTTASAPDIFITKVTVSNFKKIAQAGIPLNNITYLIGGNNSGKSSVLQAIHTAFSCAQLHSNEGGKGNIPEADLFYSPTENFPELGHGKDYKAHGKGGEVVFTYRTADDASSESTYGITMRKASNKNNVKVKLTGKDSDPIRKAIDDKRTLFSVYVPGLTGIPLREEYKSRGAILRTAAGGEANLVFRNILLQLAESNRPKESNIRTLEAILSKIVGVDAKFEVKFDKEVDRYIYVRLSVGNNRPLPIDLWGTGVLQATQIAAYALLFRPTLLLVDEPDSHLHPDLQKTLISALKEIVDTIGCQIVLTTHSRHMITAAPEGTRVVWMKDGKVENCDARDISEVLLDLGALDSFDCRSKIILYTEDSGSSSLTQCIEATPETSQISCLSYDGIKNAPKVAQLSALVNELNITPRIVIHRDRDCLTDDEIKQWSKPYEDAGMCVFIPSLSDTEAYYCLPEHVSKVLEKSEHEAQELLDSILTENIQQLRAKFDAKRKDAVSQFHATGGGPEAGELWNSWQQDKARPWRNICGKALLKLINSKVMNERKVKLESEPSSKLLNELNSFLDEIST</sequence>
<dbReference type="SUPFAM" id="SSF52540">
    <property type="entry name" value="P-loop containing nucleoside triphosphate hydrolases"/>
    <property type="match status" value="1"/>
</dbReference>
<dbReference type="GO" id="GO:0005524">
    <property type="term" value="F:ATP binding"/>
    <property type="evidence" value="ECO:0007669"/>
    <property type="project" value="UniProtKB-KW"/>
</dbReference>
<dbReference type="InterPro" id="IPR027417">
    <property type="entry name" value="P-loop_NTPase"/>
</dbReference>
<evidence type="ECO:0000259" key="3">
    <source>
        <dbReference type="PROSITE" id="PS50835"/>
    </source>
</evidence>
<dbReference type="InterPro" id="IPR003593">
    <property type="entry name" value="AAA+_ATPase"/>
</dbReference>
<accession>A0A8H9LIW4</accession>
<evidence type="ECO:0000256" key="1">
    <source>
        <dbReference type="ARBA" id="ARBA00022741"/>
    </source>
</evidence>
<organism evidence="5 6">
    <name type="scientific">Actinomyces gaoshouyii</name>
    <dbReference type="NCBI Taxonomy" id="1960083"/>
    <lineage>
        <taxon>Bacteria</taxon>
        <taxon>Bacillati</taxon>
        <taxon>Actinomycetota</taxon>
        <taxon>Actinomycetes</taxon>
        <taxon>Actinomycetales</taxon>
        <taxon>Actinomycetaceae</taxon>
        <taxon>Actinomyces</taxon>
    </lineage>
</organism>